<accession>A0A2A9NJY1</accession>
<dbReference type="OrthoDB" id="3184970at2759"/>
<dbReference type="Gene3D" id="3.30.710.10">
    <property type="entry name" value="Potassium Channel Kv1.1, Chain A"/>
    <property type="match status" value="1"/>
</dbReference>
<evidence type="ECO:0008006" key="3">
    <source>
        <dbReference type="Google" id="ProtNLM"/>
    </source>
</evidence>
<evidence type="ECO:0000313" key="2">
    <source>
        <dbReference type="Proteomes" id="UP000242287"/>
    </source>
</evidence>
<keyword evidence="2" id="KW-1185">Reference proteome</keyword>
<dbReference type="EMBL" id="KZ302023">
    <property type="protein sequence ID" value="PFH49634.1"/>
    <property type="molecule type" value="Genomic_DNA"/>
</dbReference>
<gene>
    <name evidence="1" type="ORF">AMATHDRAFT_62753</name>
</gene>
<evidence type="ECO:0000313" key="1">
    <source>
        <dbReference type="EMBL" id="PFH49634.1"/>
    </source>
</evidence>
<reference evidence="1 2" key="1">
    <citation type="submission" date="2014-02" db="EMBL/GenBank/DDBJ databases">
        <title>Transposable element dynamics among asymbiotic and ectomycorrhizal Amanita fungi.</title>
        <authorList>
            <consortium name="DOE Joint Genome Institute"/>
            <person name="Hess J."/>
            <person name="Skrede I."/>
            <person name="Wolfe B."/>
            <person name="LaButti K."/>
            <person name="Ohm R.A."/>
            <person name="Grigoriev I.V."/>
            <person name="Pringle A."/>
        </authorList>
    </citation>
    <scope>NUCLEOTIDE SEQUENCE [LARGE SCALE GENOMIC DNA]</scope>
    <source>
        <strain evidence="1 2">SKay4041</strain>
    </source>
</reference>
<dbReference type="AlphaFoldDB" id="A0A2A9NJY1"/>
<proteinExistence type="predicted"/>
<sequence length="265" mass="29969">MESTPLRCPVQECNLPVDVIIKSSDDKYFGAHTTNLEVFSSGFAPASLATSSPAATVDPVCLTESGDVLELLLRSMHSQRPPDLSGCTIKMFMNVAEAAEKYLVHHVMEICRLNMYRLAPLHPNEVFAYALKHRYPDLLDQTAPETLSWDAAEACEALGGSNFIIWVLYRERWLTLYRGLPHLTVPVKHKGGVQECEYWDRFFVQIVERGLEGLTRWNEWIGESVDEVDCTWCSPRAMNLRAKMEKMISLYVRSASELANISVPK</sequence>
<organism evidence="1 2">
    <name type="scientific">Amanita thiersii Skay4041</name>
    <dbReference type="NCBI Taxonomy" id="703135"/>
    <lineage>
        <taxon>Eukaryota</taxon>
        <taxon>Fungi</taxon>
        <taxon>Dikarya</taxon>
        <taxon>Basidiomycota</taxon>
        <taxon>Agaricomycotina</taxon>
        <taxon>Agaricomycetes</taxon>
        <taxon>Agaricomycetidae</taxon>
        <taxon>Agaricales</taxon>
        <taxon>Pluteineae</taxon>
        <taxon>Amanitaceae</taxon>
        <taxon>Amanita</taxon>
    </lineage>
</organism>
<dbReference type="STRING" id="703135.A0A2A9NJY1"/>
<protein>
    <recommendedName>
        <fullName evidence="3">BTB domain-containing protein</fullName>
    </recommendedName>
</protein>
<name>A0A2A9NJY1_9AGAR</name>
<dbReference type="InterPro" id="IPR011333">
    <property type="entry name" value="SKP1/BTB/POZ_sf"/>
</dbReference>
<dbReference type="Proteomes" id="UP000242287">
    <property type="component" value="Unassembled WGS sequence"/>
</dbReference>